<keyword evidence="1 4" id="KW-0813">Transport</keyword>
<dbReference type="HOGENOM" id="CLU_095993_4_1_6"/>
<dbReference type="OrthoDB" id="9795964at2"/>
<organism evidence="6 7">
    <name type="scientific">Marinobacter nanhaiticus D15-8W</name>
    <dbReference type="NCBI Taxonomy" id="626887"/>
    <lineage>
        <taxon>Bacteria</taxon>
        <taxon>Pseudomonadati</taxon>
        <taxon>Pseudomonadota</taxon>
        <taxon>Gammaproteobacteria</taxon>
        <taxon>Pseudomonadales</taxon>
        <taxon>Marinobacteraceae</taxon>
        <taxon>Marinobacter</taxon>
    </lineage>
</organism>
<dbReference type="GO" id="GO:0009279">
    <property type="term" value="C:cell outer membrane"/>
    <property type="evidence" value="ECO:0007669"/>
    <property type="project" value="TreeGrafter"/>
</dbReference>
<evidence type="ECO:0000256" key="3">
    <source>
        <dbReference type="ARBA" id="ARBA00022764"/>
    </source>
</evidence>
<dbReference type="InterPro" id="IPR005653">
    <property type="entry name" value="OstA-like_N"/>
</dbReference>
<comment type="function">
    <text evidence="4">Involved in the assembly of lipopolysaccharide (LPS). Required for the translocation of LPS from the inner membrane to the outer membrane. May form a bridge between the inner membrane and the outer membrane, via interactions with LptC and LptD, thereby facilitating LPS transfer across the periplasm.</text>
</comment>
<keyword evidence="3 4" id="KW-0574">Periplasm</keyword>
<dbReference type="PANTHER" id="PTHR36504">
    <property type="entry name" value="LIPOPOLYSACCHARIDE EXPORT SYSTEM PROTEIN LPTA"/>
    <property type="match status" value="1"/>
</dbReference>
<dbReference type="Proteomes" id="UP000013165">
    <property type="component" value="Unassembled WGS sequence"/>
</dbReference>
<dbReference type="Pfam" id="PF03968">
    <property type="entry name" value="LptD_N"/>
    <property type="match status" value="1"/>
</dbReference>
<evidence type="ECO:0000313" key="6">
    <source>
        <dbReference type="EMBL" id="ENO13367.2"/>
    </source>
</evidence>
<dbReference type="GO" id="GO:0043165">
    <property type="term" value="P:Gram-negative-bacterium-type cell outer membrane assembly"/>
    <property type="evidence" value="ECO:0007669"/>
    <property type="project" value="UniProtKB-UniRule"/>
</dbReference>
<comment type="subunit">
    <text evidence="4">Component of the lipopolysaccharide transport and assembly complex.</text>
</comment>
<comment type="caution">
    <text evidence="6">The sequence shown here is derived from an EMBL/GenBank/DDBJ whole genome shotgun (WGS) entry which is preliminary data.</text>
</comment>
<dbReference type="HAMAP" id="MF_01914">
    <property type="entry name" value="LPS_assembly_LptA"/>
    <property type="match status" value="1"/>
</dbReference>
<protein>
    <recommendedName>
        <fullName evidence="4">Lipopolysaccharide export system protein LptA</fullName>
    </recommendedName>
</protein>
<comment type="subcellular location">
    <subcellularLocation>
        <location evidence="4">Periplasm</location>
    </subcellularLocation>
</comment>
<keyword evidence="7" id="KW-1185">Reference proteome</keyword>
<dbReference type="AlphaFoldDB" id="N6WQN6"/>
<dbReference type="PANTHER" id="PTHR36504:SF1">
    <property type="entry name" value="LIPOPOLYSACCHARIDE EXPORT SYSTEM PROTEIN LPTA"/>
    <property type="match status" value="1"/>
</dbReference>
<dbReference type="EMBL" id="APLQ01000014">
    <property type="protein sequence ID" value="ENO13367.2"/>
    <property type="molecule type" value="Genomic_DNA"/>
</dbReference>
<dbReference type="InterPro" id="IPR014340">
    <property type="entry name" value="LptA"/>
</dbReference>
<dbReference type="eggNOG" id="COG1934">
    <property type="taxonomic scope" value="Bacteria"/>
</dbReference>
<dbReference type="GO" id="GO:0015920">
    <property type="term" value="P:lipopolysaccharide transport"/>
    <property type="evidence" value="ECO:0007669"/>
    <property type="project" value="UniProtKB-UniRule"/>
</dbReference>
<evidence type="ECO:0000256" key="4">
    <source>
        <dbReference type="HAMAP-Rule" id="MF_01914"/>
    </source>
</evidence>
<sequence length="182" mass="19732" precursor="true">MTRPQTGKARILQGLLGVALVMVGSHVTAFDLDSDNPIKVSADSARLDDAEGTAVYTGDVVVRQDATELTADRVVLYRTEGVLDRIEAFGQPAHYTQPRQGETPKTDAEALTIIYAAGENRITFEKQAVIRQEGNVFKGDHIEYNTASRVVVAEGGRDADSDGRVEMVIQPRQSESNQDGAN</sequence>
<gene>
    <name evidence="4 6" type="primary">lptA</name>
    <name evidence="6" type="ORF">J057_18265</name>
</gene>
<dbReference type="RefSeq" id="WP_040882589.1">
    <property type="nucleotide sequence ID" value="NZ_AP028878.1"/>
</dbReference>
<dbReference type="GO" id="GO:0030288">
    <property type="term" value="C:outer membrane-bounded periplasmic space"/>
    <property type="evidence" value="ECO:0007669"/>
    <property type="project" value="TreeGrafter"/>
</dbReference>
<feature type="domain" description="Organic solvent tolerance-like N-terminal" evidence="5">
    <location>
        <begin position="39"/>
        <end position="148"/>
    </location>
</feature>
<dbReference type="NCBIfam" id="TIGR03002">
    <property type="entry name" value="outer_YhbN_LptA"/>
    <property type="match status" value="1"/>
</dbReference>
<dbReference type="GO" id="GO:0001530">
    <property type="term" value="F:lipopolysaccharide binding"/>
    <property type="evidence" value="ECO:0007669"/>
    <property type="project" value="InterPro"/>
</dbReference>
<comment type="similarity">
    <text evidence="4">Belongs to the LptA family.</text>
</comment>
<feature type="chain" id="PRO_5017094583" description="Lipopolysaccharide export system protein LptA" evidence="4">
    <location>
        <begin position="30"/>
        <end position="182"/>
    </location>
</feature>
<proteinExistence type="inferred from homology"/>
<evidence type="ECO:0000313" key="7">
    <source>
        <dbReference type="Proteomes" id="UP000013165"/>
    </source>
</evidence>
<reference evidence="6 7" key="1">
    <citation type="journal article" date="2013" name="Genome Announc.">
        <title>Genome Sequence of the Polycyclic Aromatic Hydrocarbon-Degrading Bacterium Strain Marinobacter nanhaiticus D15-8WT.</title>
        <authorList>
            <person name="Cui Z."/>
            <person name="Gao W."/>
            <person name="Li Q."/>
            <person name="Xu G."/>
            <person name="Zheng L."/>
        </authorList>
    </citation>
    <scope>NUCLEOTIDE SEQUENCE [LARGE SCALE GENOMIC DNA]</scope>
    <source>
        <strain evidence="6 7">D15-8W</strain>
    </source>
</reference>
<evidence type="ECO:0000256" key="2">
    <source>
        <dbReference type="ARBA" id="ARBA00022729"/>
    </source>
</evidence>
<evidence type="ECO:0000259" key="5">
    <source>
        <dbReference type="Pfam" id="PF03968"/>
    </source>
</evidence>
<dbReference type="PATRIC" id="fig|626887.3.peg.3654"/>
<dbReference type="InterPro" id="IPR052037">
    <property type="entry name" value="LPS_export_LptA"/>
</dbReference>
<name>N6WQN6_9GAMM</name>
<accession>N6WQN6</accession>
<feature type="signal peptide" evidence="4">
    <location>
        <begin position="1"/>
        <end position="29"/>
    </location>
</feature>
<evidence type="ECO:0000256" key="1">
    <source>
        <dbReference type="ARBA" id="ARBA00022448"/>
    </source>
</evidence>
<dbReference type="GO" id="GO:0017089">
    <property type="term" value="F:glycolipid transfer activity"/>
    <property type="evidence" value="ECO:0007669"/>
    <property type="project" value="TreeGrafter"/>
</dbReference>
<dbReference type="STRING" id="626887.J057_18265"/>
<keyword evidence="2 4" id="KW-0732">Signal</keyword>
<dbReference type="Gene3D" id="2.60.450.10">
    <property type="entry name" value="Lipopolysaccharide (LPS) transport protein A like domain"/>
    <property type="match status" value="1"/>
</dbReference>